<gene>
    <name evidence="8" type="primary">At2g01810_1</name>
    <name evidence="8" type="ORF">g.91091</name>
</gene>
<feature type="compositionally biased region" description="Basic and acidic residues" evidence="6">
    <location>
        <begin position="443"/>
        <end position="471"/>
    </location>
</feature>
<dbReference type="SUPFAM" id="SSF57903">
    <property type="entry name" value="FYVE/PHD zinc finger"/>
    <property type="match status" value="1"/>
</dbReference>
<dbReference type="PANTHER" id="PTHR14571:SF9">
    <property type="entry name" value="HISTONE-LYSINE N-METHYLTRANSFERASE SET-26-RELATED"/>
    <property type="match status" value="1"/>
</dbReference>
<feature type="region of interest" description="Disordered" evidence="6">
    <location>
        <begin position="763"/>
        <end position="787"/>
    </location>
</feature>
<feature type="region of interest" description="Disordered" evidence="6">
    <location>
        <begin position="71"/>
        <end position="113"/>
    </location>
</feature>
<dbReference type="Gene3D" id="3.30.40.10">
    <property type="entry name" value="Zinc/RING finger domain, C3HC4 (zinc finger)"/>
    <property type="match status" value="1"/>
</dbReference>
<feature type="region of interest" description="Disordered" evidence="6">
    <location>
        <begin position="1081"/>
        <end position="1172"/>
    </location>
</feature>
<organism evidence="8">
    <name type="scientific">Anthurium amnicola</name>
    <dbReference type="NCBI Taxonomy" id="1678845"/>
    <lineage>
        <taxon>Eukaryota</taxon>
        <taxon>Viridiplantae</taxon>
        <taxon>Streptophyta</taxon>
        <taxon>Embryophyta</taxon>
        <taxon>Tracheophyta</taxon>
        <taxon>Spermatophyta</taxon>
        <taxon>Magnoliopsida</taxon>
        <taxon>Liliopsida</taxon>
        <taxon>Araceae</taxon>
        <taxon>Pothoideae</taxon>
        <taxon>Potheae</taxon>
        <taxon>Anthurium</taxon>
    </lineage>
</organism>
<feature type="region of interest" description="Disordered" evidence="6">
    <location>
        <begin position="228"/>
        <end position="317"/>
    </location>
</feature>
<dbReference type="InterPro" id="IPR056065">
    <property type="entry name" value="DUF7648"/>
</dbReference>
<feature type="compositionally biased region" description="Polar residues" evidence="6">
    <location>
        <begin position="406"/>
        <end position="422"/>
    </location>
</feature>
<feature type="compositionally biased region" description="Basic and acidic residues" evidence="6">
    <location>
        <begin position="1123"/>
        <end position="1134"/>
    </location>
</feature>
<feature type="region of interest" description="Disordered" evidence="6">
    <location>
        <begin position="399"/>
        <end position="424"/>
    </location>
</feature>
<evidence type="ECO:0000256" key="3">
    <source>
        <dbReference type="ARBA" id="ARBA00022771"/>
    </source>
</evidence>
<feature type="compositionally biased region" description="Basic and acidic residues" evidence="6">
    <location>
        <begin position="888"/>
        <end position="918"/>
    </location>
</feature>
<feature type="compositionally biased region" description="Low complexity" evidence="6">
    <location>
        <begin position="77"/>
        <end position="91"/>
    </location>
</feature>
<dbReference type="Pfam" id="PF24659">
    <property type="entry name" value="DUF7648"/>
    <property type="match status" value="1"/>
</dbReference>
<dbReference type="EMBL" id="GDJX01023166">
    <property type="protein sequence ID" value="JAT44770.1"/>
    <property type="molecule type" value="Transcribed_RNA"/>
</dbReference>
<evidence type="ECO:0000313" key="8">
    <source>
        <dbReference type="EMBL" id="JAT44770.1"/>
    </source>
</evidence>
<feature type="compositionally biased region" description="Polar residues" evidence="6">
    <location>
        <begin position="764"/>
        <end position="787"/>
    </location>
</feature>
<dbReference type="PANTHER" id="PTHR14571">
    <property type="entry name" value="HISTONE-LYSINE N-METHYLTRANSFERASE SET-26-RELATED"/>
    <property type="match status" value="1"/>
</dbReference>
<dbReference type="InterPro" id="IPR011011">
    <property type="entry name" value="Znf_FYVE_PHD"/>
</dbReference>
<dbReference type="AlphaFoldDB" id="A0A1D1XQW0"/>
<proteinExistence type="predicted"/>
<dbReference type="InterPro" id="IPR019786">
    <property type="entry name" value="Zinc_finger_PHD-type_CS"/>
</dbReference>
<reference evidence="8" key="1">
    <citation type="submission" date="2015-07" db="EMBL/GenBank/DDBJ databases">
        <title>Transcriptome Assembly of Anthurium amnicola.</title>
        <authorList>
            <person name="Suzuki J."/>
        </authorList>
    </citation>
    <scope>NUCLEOTIDE SEQUENCE</scope>
</reference>
<feature type="compositionally biased region" description="Basic and acidic residues" evidence="6">
    <location>
        <begin position="279"/>
        <end position="308"/>
    </location>
</feature>
<comment type="subcellular location">
    <subcellularLocation>
        <location evidence="1">Nucleus</location>
    </subcellularLocation>
</comment>
<feature type="region of interest" description="Disordered" evidence="6">
    <location>
        <begin position="703"/>
        <end position="730"/>
    </location>
</feature>
<dbReference type="InterPro" id="IPR013083">
    <property type="entry name" value="Znf_RING/FYVE/PHD"/>
</dbReference>
<feature type="region of interest" description="Disordered" evidence="6">
    <location>
        <begin position="443"/>
        <end position="473"/>
    </location>
</feature>
<evidence type="ECO:0000256" key="5">
    <source>
        <dbReference type="ARBA" id="ARBA00023242"/>
    </source>
</evidence>
<evidence type="ECO:0000256" key="2">
    <source>
        <dbReference type="ARBA" id="ARBA00022723"/>
    </source>
</evidence>
<dbReference type="PROSITE" id="PS01359">
    <property type="entry name" value="ZF_PHD_1"/>
    <property type="match status" value="1"/>
</dbReference>
<feature type="compositionally biased region" description="Polar residues" evidence="6">
    <location>
        <begin position="1136"/>
        <end position="1148"/>
    </location>
</feature>
<feature type="domain" description="DUF7648" evidence="7">
    <location>
        <begin position="988"/>
        <end position="1050"/>
    </location>
</feature>
<evidence type="ECO:0000256" key="6">
    <source>
        <dbReference type="SAM" id="MobiDB-lite"/>
    </source>
</evidence>
<evidence type="ECO:0000256" key="4">
    <source>
        <dbReference type="ARBA" id="ARBA00022833"/>
    </source>
</evidence>
<feature type="compositionally biased region" description="Basic and acidic residues" evidence="6">
    <location>
        <begin position="1081"/>
        <end position="1099"/>
    </location>
</feature>
<name>A0A1D1XQW0_9ARAE</name>
<keyword evidence="4" id="KW-0862">Zinc</keyword>
<keyword evidence="3" id="KW-0863">Zinc-finger</keyword>
<feature type="compositionally biased region" description="Basic residues" evidence="6">
    <location>
        <begin position="1100"/>
        <end position="1109"/>
    </location>
</feature>
<dbReference type="GO" id="GO:0005634">
    <property type="term" value="C:nucleus"/>
    <property type="evidence" value="ECO:0007669"/>
    <property type="project" value="UniProtKB-SubCell"/>
</dbReference>
<protein>
    <submittedName>
        <fullName evidence="8">PHD finger protein At2g01810</fullName>
    </submittedName>
</protein>
<feature type="region of interest" description="Disordered" evidence="6">
    <location>
        <begin position="862"/>
        <end position="926"/>
    </location>
</feature>
<sequence>MKGRSSRLPVPSAPSEDWGDGSWTVDCPCGVTFDDGEEMVDCDVCGVWVHTRCSRFVKGEASFACDKCKGRKPRLFSSSSSAAPTTAAADNKGNHHDGNGSGSGSGAGASNTEETEVAQLLVELPTKTDPCPPLGPPQRPPAVRLWTRAPIEERVHVQGVPGGDPTLFQGLSSVFTSELWKCAGYVPKKFNFKYKEFPCWDDEEESENPANRGADLLFSLSKEITPCGPVEGYGRRPSSKTPMRGDGKGLESGGGGSGRLQASVKKERNKIRSVGVSGKRKEEFAGGKDQSGKKKSKSGEKAVPDNRKRGSSPIVNACKSSTYEDNVSHFEKLDFECVNIGDRKNDMPLETRFSDHHEAAEYDSKPKHVLAVKSSSGVLSDEPLQHSLVVEVHGKVEACDERDGSRTQSKVRISTASPSETSGHVKEEDFNALLNVLRQVNKESNDSGGLHEDYSSVSVKSEKSKPRHGDFRCTSSDVQYVPTLQISNTEVPPNSVKVKIEAEPLSQDGQGSGSSALPLAPVADEMLLGTELTTEYSERSVVRSREDLQINDTAKVSPSCKDRSLDAESEPKIRHINQEKNLDSIASCDIELKKNEQEIKSSGPPTAEEGSSESVHYLKYDATAKSRSINSNSLVSIEIKLEPTVENSSFPVFSKSSVLGIHKSPGSAASSTAEKVVTKQRVKLNTHVTGKRENSTVSICTEERVKENTRHSTKRPLTDPTSSVSKSSQACKISHSTSKHIITDPKEHLHCPSKVISRSEKMVNLSSTGEATGSQQSQSASIQMKLTASGSCQKSENMKQLISQPSAKVNHSMAVPPPTINASAQLSDEELALLLHQELNSSPRVPRVPRIRQAGGLQLTSGAATSILSRRSSSSGGKDQPLASRRKNKDDASRDSSRIEETKKLDRFSSPDAKKEDATFPADASTKDGYGKSFDALSSTKKSIQLCSIAGANNGSSSSIMAEGENALSVRNSPQNVSGDDAASQALTLPGLIDDIMSKGKCVTYDQLCREVLPHWRNLRKPNGERYAYSSHLQAVLDCLRNRNEWAYLIDRGPKTNSSRKKRKFAADSLVESDNDEIKRLSKEIDDKDDDSHREDVPKGKRKARKRRLLSLQDRSLKISKRQKQDSLSEDEARSLSPSSNDGSQSIFSDEESQGGPPATGSEFTSSSNNSD</sequence>
<keyword evidence="5" id="KW-0539">Nucleus</keyword>
<evidence type="ECO:0000259" key="7">
    <source>
        <dbReference type="Pfam" id="PF24659"/>
    </source>
</evidence>
<keyword evidence="2" id="KW-0479">Metal-binding</keyword>
<dbReference type="GO" id="GO:0008270">
    <property type="term" value="F:zinc ion binding"/>
    <property type="evidence" value="ECO:0007669"/>
    <property type="project" value="UniProtKB-KW"/>
</dbReference>
<feature type="compositionally biased region" description="Polar residues" evidence="6">
    <location>
        <begin position="1162"/>
        <end position="1172"/>
    </location>
</feature>
<evidence type="ECO:0000256" key="1">
    <source>
        <dbReference type="ARBA" id="ARBA00004123"/>
    </source>
</evidence>
<accession>A0A1D1XQW0</accession>
<feature type="compositionally biased region" description="Polar residues" evidence="6">
    <location>
        <begin position="719"/>
        <end position="730"/>
    </location>
</feature>